<dbReference type="AlphaFoldDB" id="A0AA42BVJ7"/>
<protein>
    <submittedName>
        <fullName evidence="1">Type II toxin-antitoxin system RelE/ParE family toxin</fullName>
    </submittedName>
</protein>
<dbReference type="InterPro" id="IPR009241">
    <property type="entry name" value="HigB-like"/>
</dbReference>
<accession>A0AA42BVJ7</accession>
<reference evidence="1" key="1">
    <citation type="submission" date="2022-08" db="EMBL/GenBank/DDBJ databases">
        <authorList>
            <person name="Deng Y."/>
            <person name="Han X.-F."/>
            <person name="Zhang Y.-Q."/>
        </authorList>
    </citation>
    <scope>NUCLEOTIDE SEQUENCE</scope>
    <source>
        <strain evidence="1">CPCC 203407</strain>
    </source>
</reference>
<dbReference type="EMBL" id="JANLCK010000005">
    <property type="protein sequence ID" value="MCS5726544.1"/>
    <property type="molecule type" value="Genomic_DNA"/>
</dbReference>
<organism evidence="1 2">
    <name type="scientific">Herbiconiux oxytropis</name>
    <dbReference type="NCBI Taxonomy" id="2970915"/>
    <lineage>
        <taxon>Bacteria</taxon>
        <taxon>Bacillati</taxon>
        <taxon>Actinomycetota</taxon>
        <taxon>Actinomycetes</taxon>
        <taxon>Micrococcales</taxon>
        <taxon>Microbacteriaceae</taxon>
        <taxon>Herbiconiux</taxon>
    </lineage>
</organism>
<sequence>MEDDWDIRLWPDVEAQILALTDSDPDLCDEITARIDMLAEHGPALGRPIVDRVKGSSIHNLKELRADSMRILFVFDQRSRGILLVMGDKRGDWKGWYSPAIKTAEERFHEWQRSEDDD</sequence>
<proteinExistence type="predicted"/>
<name>A0AA42BVJ7_9MICO</name>
<evidence type="ECO:0000313" key="1">
    <source>
        <dbReference type="EMBL" id="MCS5726544.1"/>
    </source>
</evidence>
<comment type="caution">
    <text evidence="1">The sequence shown here is derived from an EMBL/GenBank/DDBJ whole genome shotgun (WGS) entry which is preliminary data.</text>
</comment>
<evidence type="ECO:0000313" key="2">
    <source>
        <dbReference type="Proteomes" id="UP001165587"/>
    </source>
</evidence>
<keyword evidence="2" id="KW-1185">Reference proteome</keyword>
<dbReference type="Proteomes" id="UP001165587">
    <property type="component" value="Unassembled WGS sequence"/>
</dbReference>
<dbReference type="RefSeq" id="WP_259529053.1">
    <property type="nucleotide sequence ID" value="NZ_JANLCK010000005.1"/>
</dbReference>
<gene>
    <name evidence="1" type="ORF">N1028_11625</name>
</gene>
<dbReference type="Pfam" id="PF05973">
    <property type="entry name" value="Gp49"/>
    <property type="match status" value="1"/>
</dbReference>